<evidence type="ECO:0000313" key="4">
    <source>
        <dbReference type="Proteomes" id="UP001183615"/>
    </source>
</evidence>
<dbReference type="PANTHER" id="PTHR31157:SF1">
    <property type="entry name" value="SCP DOMAIN-CONTAINING PROTEIN"/>
    <property type="match status" value="1"/>
</dbReference>
<accession>A0ABU2RX58</accession>
<dbReference type="SUPFAM" id="SSF55797">
    <property type="entry name" value="PR-1-like"/>
    <property type="match status" value="1"/>
</dbReference>
<reference evidence="4" key="1">
    <citation type="submission" date="2023-07" db="EMBL/GenBank/DDBJ databases">
        <title>30 novel species of actinomycetes from the DSMZ collection.</title>
        <authorList>
            <person name="Nouioui I."/>
        </authorList>
    </citation>
    <scope>NUCLEOTIDE SEQUENCE [LARGE SCALE GENOMIC DNA]</scope>
    <source>
        <strain evidence="4">DSM 41886</strain>
    </source>
</reference>
<feature type="compositionally biased region" description="Basic and acidic residues" evidence="1">
    <location>
        <begin position="67"/>
        <end position="78"/>
    </location>
</feature>
<feature type="region of interest" description="Disordered" evidence="1">
    <location>
        <begin position="32"/>
        <end position="143"/>
    </location>
</feature>
<dbReference type="PANTHER" id="PTHR31157">
    <property type="entry name" value="SCP DOMAIN-CONTAINING PROTEIN"/>
    <property type="match status" value="1"/>
</dbReference>
<gene>
    <name evidence="3" type="ORF">RM779_00620</name>
</gene>
<dbReference type="RefSeq" id="WP_311614618.1">
    <property type="nucleotide sequence ID" value="NZ_JAVREV010000001.1"/>
</dbReference>
<evidence type="ECO:0000256" key="1">
    <source>
        <dbReference type="SAM" id="MobiDB-lite"/>
    </source>
</evidence>
<proteinExistence type="predicted"/>
<feature type="domain" description="SCP" evidence="2">
    <location>
        <begin position="148"/>
        <end position="262"/>
    </location>
</feature>
<feature type="compositionally biased region" description="Pro residues" evidence="1">
    <location>
        <begin position="117"/>
        <end position="130"/>
    </location>
</feature>
<keyword evidence="4" id="KW-1185">Reference proteome</keyword>
<dbReference type="Gene3D" id="3.40.33.10">
    <property type="entry name" value="CAP"/>
    <property type="match status" value="1"/>
</dbReference>
<evidence type="ECO:0000259" key="2">
    <source>
        <dbReference type="Pfam" id="PF00188"/>
    </source>
</evidence>
<sequence>MGRHRRRRGHARTGLIGASAALAVGAVAVGTGLLPGVGDSLSLTDNDDVRAQDQRSRTEPPASPTPDPERTPREKPAEETPEPTEDPSPTEAAEPTEEPAREPEPEPTDPPAQETAPPEPEPTVPSPLPSEEPDPSPEPGSAEAEAVLSLVNDERSRAGCAPLTLDPALNALAAGHSEDMAERGYFDHTDPDGRTPWDRAAEAGVDNLGGENIARGQQDAQAVMDSWMSSEGHRANILNCDFTTLGLGVHFAGGGPWWTQNFGF</sequence>
<feature type="compositionally biased region" description="Basic and acidic residues" evidence="1">
    <location>
        <begin position="47"/>
        <end position="58"/>
    </location>
</feature>
<evidence type="ECO:0000313" key="3">
    <source>
        <dbReference type="EMBL" id="MDT0441108.1"/>
    </source>
</evidence>
<organism evidence="3 4">
    <name type="scientific">Streptomyces johnsoniae</name>
    <dbReference type="NCBI Taxonomy" id="3075532"/>
    <lineage>
        <taxon>Bacteria</taxon>
        <taxon>Bacillati</taxon>
        <taxon>Actinomycetota</taxon>
        <taxon>Actinomycetes</taxon>
        <taxon>Kitasatosporales</taxon>
        <taxon>Streptomycetaceae</taxon>
        <taxon>Streptomyces</taxon>
    </lineage>
</organism>
<dbReference type="EMBL" id="JAVREV010000001">
    <property type="protein sequence ID" value="MDT0441108.1"/>
    <property type="molecule type" value="Genomic_DNA"/>
</dbReference>
<name>A0ABU2RX58_9ACTN</name>
<dbReference type="CDD" id="cd05379">
    <property type="entry name" value="CAP_bacterial"/>
    <property type="match status" value="1"/>
</dbReference>
<dbReference type="Pfam" id="PF00188">
    <property type="entry name" value="CAP"/>
    <property type="match status" value="1"/>
</dbReference>
<dbReference type="InterPro" id="IPR014044">
    <property type="entry name" value="CAP_dom"/>
</dbReference>
<protein>
    <submittedName>
        <fullName evidence="3">CAP domain-containing protein</fullName>
    </submittedName>
</protein>
<comment type="caution">
    <text evidence="3">The sequence shown here is derived from an EMBL/GenBank/DDBJ whole genome shotgun (WGS) entry which is preliminary data.</text>
</comment>
<dbReference type="InterPro" id="IPR035940">
    <property type="entry name" value="CAP_sf"/>
</dbReference>
<dbReference type="Proteomes" id="UP001183615">
    <property type="component" value="Unassembled WGS sequence"/>
</dbReference>